<keyword evidence="1" id="KW-0812">Transmembrane</keyword>
<keyword evidence="1" id="KW-1133">Transmembrane helix</keyword>
<feature type="transmembrane region" description="Helical" evidence="1">
    <location>
        <begin position="44"/>
        <end position="62"/>
    </location>
</feature>
<evidence type="ECO:0000256" key="1">
    <source>
        <dbReference type="SAM" id="Phobius"/>
    </source>
</evidence>
<dbReference type="EMBL" id="UOFO01000127">
    <property type="protein sequence ID" value="VAW87597.1"/>
    <property type="molecule type" value="Genomic_DNA"/>
</dbReference>
<evidence type="ECO:0000313" key="2">
    <source>
        <dbReference type="EMBL" id="VAW87597.1"/>
    </source>
</evidence>
<dbReference type="Pfam" id="PF10112">
    <property type="entry name" value="Halogen_Hydrol"/>
    <property type="match status" value="1"/>
</dbReference>
<feature type="transmembrane region" description="Helical" evidence="1">
    <location>
        <begin position="109"/>
        <end position="127"/>
    </location>
</feature>
<sequence length="280" mass="31580">MNFSWWPQRQSKTLSVTKGLLLFILPLPILGALVISLAKGDLSGVLGNASASLLFFLGAMVMRRGLALEEDYQRNAVAVAPKVPVKMISILMIAIATGITAYYGAGQTVGISLSFAVGAFFGCYLTYGCDPRKEKNTAVNTSYSNTEEVVRVLYDSRELVAQIERANKEIHNQEMHERLRRIIERGRKILQSIEQNPRDIRRVNRFLTTYLVGTQRITEGYVKMTKQTHSDELAENFRKVLITIEDVFQEQHQKMLENDILDLDVQIEVLAIQLKQEGVS</sequence>
<name>A0A3B0ZJX0_9ZZZZ</name>
<reference evidence="2" key="1">
    <citation type="submission" date="2018-06" db="EMBL/GenBank/DDBJ databases">
        <authorList>
            <person name="Zhirakovskaya E."/>
        </authorList>
    </citation>
    <scope>NUCLEOTIDE SEQUENCE</scope>
</reference>
<dbReference type="AlphaFoldDB" id="A0A3B0ZJX0"/>
<accession>A0A3B0ZJX0</accession>
<feature type="transmembrane region" description="Helical" evidence="1">
    <location>
        <begin position="83"/>
        <end position="103"/>
    </location>
</feature>
<organism evidence="2">
    <name type="scientific">hydrothermal vent metagenome</name>
    <dbReference type="NCBI Taxonomy" id="652676"/>
    <lineage>
        <taxon>unclassified sequences</taxon>
        <taxon>metagenomes</taxon>
        <taxon>ecological metagenomes</taxon>
    </lineage>
</organism>
<protein>
    <recommendedName>
        <fullName evidence="3">5-bromo-4-chloroindolyl phosphate hydrolysis protein</fullName>
    </recommendedName>
</protein>
<proteinExistence type="predicted"/>
<keyword evidence="1" id="KW-0472">Membrane</keyword>
<evidence type="ECO:0008006" key="3">
    <source>
        <dbReference type="Google" id="ProtNLM"/>
    </source>
</evidence>
<feature type="transmembrane region" description="Helical" evidence="1">
    <location>
        <begin position="20"/>
        <end position="38"/>
    </location>
</feature>
<dbReference type="InterPro" id="IPR018770">
    <property type="entry name" value="ChloroindolylP_hydrolase"/>
</dbReference>
<gene>
    <name evidence="2" type="ORF">MNBD_GAMMA16-1437</name>
</gene>